<dbReference type="GO" id="GO:0009279">
    <property type="term" value="C:cell outer membrane"/>
    <property type="evidence" value="ECO:0007669"/>
    <property type="project" value="UniProtKB-SubCell"/>
</dbReference>
<evidence type="ECO:0000313" key="8">
    <source>
        <dbReference type="EMBL" id="MCX3267224.1"/>
    </source>
</evidence>
<keyword evidence="3 6" id="KW-0732">Signal</keyword>
<accession>A0A9X3IBM7</accession>
<sequence length="502" mass="55040">MKSKYIFSFALVALSFSACTKLDENLNGQVSSGGVSSGNVSSLLGASYAAMIGPYQAPWNWVALQEVTSDEVIVPTRAGDWDDNGAWRSLHLHKWAPDHSRISDVFRDLNSISYVATSVLGANPSATQAAEARFLRAFAQFSILDGWGQVPYRDAGEDVTKPSRVRNAADEINYLITELTAIIPTLPSGPANVANKNAARTLLMKVYLNKGAFLNRTAPTFDAADMARVITLADEIATGGYVLTANYFDNFAPTNDILSKENIFTAQNIGGATGSDLDGQWKCTTHYNQNPNGYNGFSSLSNFYAKFEAADKRRGGTYAGQTNVSGLRVGFLVGQQVDQNGVALKDRKGNPLAFTPEVSIIERDPNHLEVAGIRVIKYPVDYANAGSRKPDNDWVYYRYSDVLLMKAEAQMRTSQTAAALTLVNSLRAVRGASTLTSLTLDVLLDERGRELYWEGFRRQDLIRFGKYLAAWQEKPASEAKYLVFPIPDNQLGNPNLIQNTGY</sequence>
<protein>
    <submittedName>
        <fullName evidence="8">RagB/SusD family nutrient uptake outer membrane protein</fullName>
    </submittedName>
</protein>
<comment type="caution">
    <text evidence="8">The sequence shown here is derived from an EMBL/GenBank/DDBJ whole genome shotgun (WGS) entry which is preliminary data.</text>
</comment>
<gene>
    <name evidence="8" type="ORF">OQZ29_20855</name>
</gene>
<dbReference type="InterPro" id="IPR011990">
    <property type="entry name" value="TPR-like_helical_dom_sf"/>
</dbReference>
<keyword evidence="5" id="KW-0998">Cell outer membrane</keyword>
<reference evidence="8" key="1">
    <citation type="submission" date="2022-11" db="EMBL/GenBank/DDBJ databases">
        <authorList>
            <person name="Graham C."/>
            <person name="Newman J.D."/>
        </authorList>
    </citation>
    <scope>NUCLEOTIDE SEQUENCE</scope>
    <source>
        <strain evidence="8">DSM 19486</strain>
    </source>
</reference>
<feature type="chain" id="PRO_5040887015" evidence="6">
    <location>
        <begin position="21"/>
        <end position="502"/>
    </location>
</feature>
<evidence type="ECO:0000256" key="2">
    <source>
        <dbReference type="ARBA" id="ARBA00006275"/>
    </source>
</evidence>
<comment type="subcellular location">
    <subcellularLocation>
        <location evidence="1">Cell outer membrane</location>
    </subcellularLocation>
</comment>
<evidence type="ECO:0000256" key="5">
    <source>
        <dbReference type="ARBA" id="ARBA00023237"/>
    </source>
</evidence>
<dbReference type="InterPro" id="IPR012944">
    <property type="entry name" value="SusD_RagB_dom"/>
</dbReference>
<keyword evidence="4" id="KW-0472">Membrane</keyword>
<comment type="similarity">
    <text evidence="2">Belongs to the SusD family.</text>
</comment>
<dbReference type="PROSITE" id="PS51257">
    <property type="entry name" value="PROKAR_LIPOPROTEIN"/>
    <property type="match status" value="1"/>
</dbReference>
<dbReference type="AlphaFoldDB" id="A0A9X3IBM7"/>
<evidence type="ECO:0000313" key="9">
    <source>
        <dbReference type="Proteomes" id="UP001142592"/>
    </source>
</evidence>
<dbReference type="EMBL" id="JAPJUH010000007">
    <property type="protein sequence ID" value="MCX3267224.1"/>
    <property type="molecule type" value="Genomic_DNA"/>
</dbReference>
<evidence type="ECO:0000259" key="7">
    <source>
        <dbReference type="Pfam" id="PF07980"/>
    </source>
</evidence>
<feature type="signal peptide" evidence="6">
    <location>
        <begin position="1"/>
        <end position="20"/>
    </location>
</feature>
<name>A0A9X3IBM7_9SPHI</name>
<evidence type="ECO:0000256" key="3">
    <source>
        <dbReference type="ARBA" id="ARBA00022729"/>
    </source>
</evidence>
<keyword evidence="9" id="KW-1185">Reference proteome</keyword>
<feature type="domain" description="RagB/SusD" evidence="7">
    <location>
        <begin position="369"/>
        <end position="474"/>
    </location>
</feature>
<proteinExistence type="inferred from homology"/>
<dbReference type="Gene3D" id="1.25.40.390">
    <property type="match status" value="1"/>
</dbReference>
<evidence type="ECO:0000256" key="4">
    <source>
        <dbReference type="ARBA" id="ARBA00023136"/>
    </source>
</evidence>
<organism evidence="8 9">
    <name type="scientific">Pedobacter agri</name>
    <dbReference type="NCBI Taxonomy" id="454586"/>
    <lineage>
        <taxon>Bacteria</taxon>
        <taxon>Pseudomonadati</taxon>
        <taxon>Bacteroidota</taxon>
        <taxon>Sphingobacteriia</taxon>
        <taxon>Sphingobacteriales</taxon>
        <taxon>Sphingobacteriaceae</taxon>
        <taxon>Pedobacter</taxon>
    </lineage>
</organism>
<dbReference type="RefSeq" id="WP_010602307.1">
    <property type="nucleotide sequence ID" value="NZ_JAPJUH010000007.1"/>
</dbReference>
<evidence type="ECO:0000256" key="1">
    <source>
        <dbReference type="ARBA" id="ARBA00004442"/>
    </source>
</evidence>
<evidence type="ECO:0000256" key="6">
    <source>
        <dbReference type="SAM" id="SignalP"/>
    </source>
</evidence>
<dbReference type="Proteomes" id="UP001142592">
    <property type="component" value="Unassembled WGS sequence"/>
</dbReference>
<dbReference type="SUPFAM" id="SSF48452">
    <property type="entry name" value="TPR-like"/>
    <property type="match status" value="1"/>
</dbReference>
<dbReference type="Pfam" id="PF07980">
    <property type="entry name" value="SusD_RagB"/>
    <property type="match status" value="1"/>
</dbReference>